<organism evidence="1 2">
    <name type="scientific">Zizania palustris</name>
    <name type="common">Northern wild rice</name>
    <dbReference type="NCBI Taxonomy" id="103762"/>
    <lineage>
        <taxon>Eukaryota</taxon>
        <taxon>Viridiplantae</taxon>
        <taxon>Streptophyta</taxon>
        <taxon>Embryophyta</taxon>
        <taxon>Tracheophyta</taxon>
        <taxon>Spermatophyta</taxon>
        <taxon>Magnoliopsida</taxon>
        <taxon>Liliopsida</taxon>
        <taxon>Poales</taxon>
        <taxon>Poaceae</taxon>
        <taxon>BOP clade</taxon>
        <taxon>Oryzoideae</taxon>
        <taxon>Oryzeae</taxon>
        <taxon>Zizaniinae</taxon>
        <taxon>Zizania</taxon>
    </lineage>
</organism>
<dbReference type="AlphaFoldDB" id="A0A8J5WSM4"/>
<feature type="non-terminal residue" evidence="1">
    <location>
        <position position="137"/>
    </location>
</feature>
<gene>
    <name evidence="1" type="ORF">GUJ93_ZPchr0013g36920</name>
</gene>
<reference evidence="1" key="2">
    <citation type="submission" date="2021-02" db="EMBL/GenBank/DDBJ databases">
        <authorList>
            <person name="Kimball J.A."/>
            <person name="Haas M.W."/>
            <person name="Macchietto M."/>
            <person name="Kono T."/>
            <person name="Duquette J."/>
            <person name="Shao M."/>
        </authorList>
    </citation>
    <scope>NUCLEOTIDE SEQUENCE</scope>
    <source>
        <tissue evidence="1">Fresh leaf tissue</tissue>
    </source>
</reference>
<comment type="caution">
    <text evidence="1">The sequence shown here is derived from an EMBL/GenBank/DDBJ whole genome shotgun (WGS) entry which is preliminary data.</text>
</comment>
<dbReference type="Proteomes" id="UP000729402">
    <property type="component" value="Unassembled WGS sequence"/>
</dbReference>
<sequence>MIVLNEVGKWLHPLESVNFCMQASKDAMQIIQTESSSPPHSPIAMRNRESEIRSSRLVESTSGFDAVVQDHPNQIGREWIQSPIGLHSRTPHPTAWTLHININIGSAMKNPCRFYNFSWEKQLRESFESYAEWLNLI</sequence>
<evidence type="ECO:0000313" key="1">
    <source>
        <dbReference type="EMBL" id="KAG8096143.1"/>
    </source>
</evidence>
<dbReference type="EMBL" id="JAAALK010000079">
    <property type="protein sequence ID" value="KAG8096143.1"/>
    <property type="molecule type" value="Genomic_DNA"/>
</dbReference>
<keyword evidence="2" id="KW-1185">Reference proteome</keyword>
<reference evidence="1" key="1">
    <citation type="journal article" date="2021" name="bioRxiv">
        <title>Whole Genome Assembly and Annotation of Northern Wild Rice, Zizania palustris L., Supports a Whole Genome Duplication in the Zizania Genus.</title>
        <authorList>
            <person name="Haas M."/>
            <person name="Kono T."/>
            <person name="Macchietto M."/>
            <person name="Millas R."/>
            <person name="McGilp L."/>
            <person name="Shao M."/>
            <person name="Duquette J."/>
            <person name="Hirsch C.N."/>
            <person name="Kimball J."/>
        </authorList>
    </citation>
    <scope>NUCLEOTIDE SEQUENCE</scope>
    <source>
        <tissue evidence="1">Fresh leaf tissue</tissue>
    </source>
</reference>
<evidence type="ECO:0000313" key="2">
    <source>
        <dbReference type="Proteomes" id="UP000729402"/>
    </source>
</evidence>
<name>A0A8J5WSM4_ZIZPA</name>
<protein>
    <submittedName>
        <fullName evidence="1">Uncharacterized protein</fullName>
    </submittedName>
</protein>
<proteinExistence type="predicted"/>
<accession>A0A8J5WSM4</accession>